<dbReference type="AlphaFoldDB" id="A0A7C2R5R6"/>
<dbReference type="Gene3D" id="1.10.490.110">
    <property type="entry name" value="Uncharacterized conserved protein DUF2267"/>
    <property type="match status" value="1"/>
</dbReference>
<proteinExistence type="predicted"/>
<dbReference type="InterPro" id="IPR038282">
    <property type="entry name" value="DUF2267_sf"/>
</dbReference>
<organism evidence="1">
    <name type="scientific">Salinimicrobium catena</name>
    <dbReference type="NCBI Taxonomy" id="390640"/>
    <lineage>
        <taxon>Bacteria</taxon>
        <taxon>Pseudomonadati</taxon>
        <taxon>Bacteroidota</taxon>
        <taxon>Flavobacteriia</taxon>
        <taxon>Flavobacteriales</taxon>
        <taxon>Flavobacteriaceae</taxon>
        <taxon>Salinimicrobium</taxon>
    </lineage>
</organism>
<reference evidence="1" key="1">
    <citation type="journal article" date="2020" name="mSystems">
        <title>Genome- and Community-Level Interaction Insights into Carbon Utilization and Element Cycling Functions of Hydrothermarchaeota in Hydrothermal Sediment.</title>
        <authorList>
            <person name="Zhou Z."/>
            <person name="Liu Y."/>
            <person name="Xu W."/>
            <person name="Pan J."/>
            <person name="Luo Z.H."/>
            <person name="Li M."/>
        </authorList>
    </citation>
    <scope>NUCLEOTIDE SEQUENCE [LARGE SCALE GENOMIC DNA]</scope>
    <source>
        <strain evidence="1">SpSt-1235</strain>
    </source>
</reference>
<protein>
    <submittedName>
        <fullName evidence="1">DUF2267 domain-containing protein</fullName>
    </submittedName>
</protein>
<comment type="caution">
    <text evidence="1">The sequence shown here is derived from an EMBL/GenBank/DDBJ whole genome shotgun (WGS) entry which is preliminary data.</text>
</comment>
<accession>A0A7C2R5R6</accession>
<gene>
    <name evidence="1" type="ORF">ENO10_00225</name>
</gene>
<dbReference type="InterPro" id="IPR018727">
    <property type="entry name" value="DUF2267"/>
</dbReference>
<sequence length="147" mass="17591">MSTNLNFEKFAKDAHEYVNFLAKELGHPDEKERVLIIWRAVMHTLRDRIHMGESFQLIAPLPMIFKGIYVEDWKYTEKPPKKFHTIEEMKEEVKAIQRQYGEEDFPWSKSTEEIIAITIHSLKRFMHDEQLKHLKEQLPKDLQELVA</sequence>
<dbReference type="Proteomes" id="UP000885753">
    <property type="component" value="Unassembled WGS sequence"/>
</dbReference>
<dbReference type="Pfam" id="PF10025">
    <property type="entry name" value="DUF2267"/>
    <property type="match status" value="1"/>
</dbReference>
<dbReference type="EMBL" id="DSEE01000015">
    <property type="protein sequence ID" value="HER39627.1"/>
    <property type="molecule type" value="Genomic_DNA"/>
</dbReference>
<name>A0A7C2R5R6_9FLAO</name>
<evidence type="ECO:0000313" key="1">
    <source>
        <dbReference type="EMBL" id="HER39627.1"/>
    </source>
</evidence>